<evidence type="ECO:0000313" key="2">
    <source>
        <dbReference type="Proteomes" id="UP001630127"/>
    </source>
</evidence>
<comment type="caution">
    <text evidence="1">The sequence shown here is derived from an EMBL/GenBank/DDBJ whole genome shotgun (WGS) entry which is preliminary data.</text>
</comment>
<accession>A0ABD2Z3P6</accession>
<evidence type="ECO:0000313" key="1">
    <source>
        <dbReference type="EMBL" id="KAL3513724.1"/>
    </source>
</evidence>
<proteinExistence type="predicted"/>
<dbReference type="PANTHER" id="PTHR31973">
    <property type="entry name" value="POLYPROTEIN, PUTATIVE-RELATED"/>
    <property type="match status" value="1"/>
</dbReference>
<sequence length="106" mass="12551">MQLQFNPGSTIKLMIDRSFENERWTFLRMYYNLQALKQEFLYGCRPIIGLYGCFLKSPFGEQLLLAMGKDGNDNMLPIALAVVEVEKFDTWEWFLELLRTIWTLMV</sequence>
<dbReference type="AlphaFoldDB" id="A0ABD2Z3P6"/>
<name>A0ABD2Z3P6_9GENT</name>
<dbReference type="PANTHER" id="PTHR31973:SF197">
    <property type="entry name" value="SWIM-TYPE DOMAIN-CONTAINING PROTEIN"/>
    <property type="match status" value="1"/>
</dbReference>
<gene>
    <name evidence="1" type="ORF">ACH5RR_026441</name>
</gene>
<dbReference type="EMBL" id="JBJUIK010000011">
    <property type="protein sequence ID" value="KAL3513724.1"/>
    <property type="molecule type" value="Genomic_DNA"/>
</dbReference>
<organism evidence="1 2">
    <name type="scientific">Cinchona calisaya</name>
    <dbReference type="NCBI Taxonomy" id="153742"/>
    <lineage>
        <taxon>Eukaryota</taxon>
        <taxon>Viridiplantae</taxon>
        <taxon>Streptophyta</taxon>
        <taxon>Embryophyta</taxon>
        <taxon>Tracheophyta</taxon>
        <taxon>Spermatophyta</taxon>
        <taxon>Magnoliopsida</taxon>
        <taxon>eudicotyledons</taxon>
        <taxon>Gunneridae</taxon>
        <taxon>Pentapetalae</taxon>
        <taxon>asterids</taxon>
        <taxon>lamiids</taxon>
        <taxon>Gentianales</taxon>
        <taxon>Rubiaceae</taxon>
        <taxon>Cinchonoideae</taxon>
        <taxon>Cinchoneae</taxon>
        <taxon>Cinchona</taxon>
    </lineage>
</organism>
<keyword evidence="2" id="KW-1185">Reference proteome</keyword>
<dbReference type="Proteomes" id="UP001630127">
    <property type="component" value="Unassembled WGS sequence"/>
</dbReference>
<evidence type="ECO:0008006" key="3">
    <source>
        <dbReference type="Google" id="ProtNLM"/>
    </source>
</evidence>
<protein>
    <recommendedName>
        <fullName evidence="3">MULE transposase domain-containing protein</fullName>
    </recommendedName>
</protein>
<reference evidence="1 2" key="1">
    <citation type="submission" date="2024-11" db="EMBL/GenBank/DDBJ databases">
        <title>A near-complete genome assembly of Cinchona calisaya.</title>
        <authorList>
            <person name="Lian D.C."/>
            <person name="Zhao X.W."/>
            <person name="Wei L."/>
        </authorList>
    </citation>
    <scope>NUCLEOTIDE SEQUENCE [LARGE SCALE GENOMIC DNA]</scope>
    <source>
        <tissue evidence="1">Nenye</tissue>
    </source>
</reference>